<proteinExistence type="predicted"/>
<dbReference type="Ensembl" id="ENSSPUT00000000501.1">
    <property type="protein sequence ID" value="ENSSPUP00000000463.1"/>
    <property type="gene ID" value="ENSSPUG00000000374.1"/>
</dbReference>
<evidence type="ECO:0000313" key="3">
    <source>
        <dbReference type="Proteomes" id="UP000694392"/>
    </source>
</evidence>
<feature type="region of interest" description="Disordered" evidence="1">
    <location>
        <begin position="180"/>
        <end position="208"/>
    </location>
</feature>
<dbReference type="PANTHER" id="PTHR21616">
    <property type="entry name" value="CENTROSOME SPINDLE POLE ASSOCIATED PROTEIN"/>
    <property type="match status" value="1"/>
</dbReference>
<name>A0A8D0G1K3_SPHPU</name>
<protein>
    <recommendedName>
        <fullName evidence="4">Centrosome and spindle pole associated protein 1</fullName>
    </recommendedName>
</protein>
<dbReference type="AlphaFoldDB" id="A0A8D0G1K3"/>
<dbReference type="GO" id="GO:0000922">
    <property type="term" value="C:spindle pole"/>
    <property type="evidence" value="ECO:0007669"/>
    <property type="project" value="InterPro"/>
</dbReference>
<keyword evidence="3" id="KW-1185">Reference proteome</keyword>
<dbReference type="GO" id="GO:0005874">
    <property type="term" value="C:microtubule"/>
    <property type="evidence" value="ECO:0007669"/>
    <property type="project" value="InterPro"/>
</dbReference>
<dbReference type="GO" id="GO:0032467">
    <property type="term" value="P:positive regulation of cytokinesis"/>
    <property type="evidence" value="ECO:0007669"/>
    <property type="project" value="InterPro"/>
</dbReference>
<dbReference type="InterPro" id="IPR026708">
    <property type="entry name" value="CSPP1"/>
</dbReference>
<reference evidence="2" key="1">
    <citation type="submission" date="2025-08" db="UniProtKB">
        <authorList>
            <consortium name="Ensembl"/>
        </authorList>
    </citation>
    <scope>IDENTIFICATION</scope>
</reference>
<dbReference type="Proteomes" id="UP000694392">
    <property type="component" value="Unplaced"/>
</dbReference>
<sequence>QLRLERNKEYNQYLREKEEWNEKLKIRKVGKKNPEHETERNKIPVAATRLQPDIHTQIQSSHRDPEPVKKDVFTSTDAYEELLNRAHLEENQYRRLDNESELRGKIPHQKIEDLDVSNRNHHKFDSRLDIPTRRHHRFDGDRESDKRNYQLDYNPQINEEMDPRFRYESDYDKKPLRVFHVERSSPTNESKSPTGKDGTPYAAGLILG</sequence>
<evidence type="ECO:0000256" key="1">
    <source>
        <dbReference type="SAM" id="MobiDB-lite"/>
    </source>
</evidence>
<dbReference type="GO" id="GO:0005813">
    <property type="term" value="C:centrosome"/>
    <property type="evidence" value="ECO:0007669"/>
    <property type="project" value="InterPro"/>
</dbReference>
<dbReference type="GeneTree" id="ENSGT00390000015084"/>
<reference evidence="2" key="2">
    <citation type="submission" date="2025-09" db="UniProtKB">
        <authorList>
            <consortium name="Ensembl"/>
        </authorList>
    </citation>
    <scope>IDENTIFICATION</scope>
</reference>
<evidence type="ECO:0000313" key="2">
    <source>
        <dbReference type="Ensembl" id="ENSSPUP00000000463.1"/>
    </source>
</evidence>
<organism evidence="2 3">
    <name type="scientific">Sphenodon punctatus</name>
    <name type="common">Tuatara</name>
    <name type="synonym">Hatteria punctata</name>
    <dbReference type="NCBI Taxonomy" id="8508"/>
    <lineage>
        <taxon>Eukaryota</taxon>
        <taxon>Metazoa</taxon>
        <taxon>Chordata</taxon>
        <taxon>Craniata</taxon>
        <taxon>Vertebrata</taxon>
        <taxon>Euteleostomi</taxon>
        <taxon>Lepidosauria</taxon>
        <taxon>Sphenodontia</taxon>
        <taxon>Sphenodontidae</taxon>
        <taxon>Sphenodon</taxon>
    </lineage>
</organism>
<dbReference type="PANTHER" id="PTHR21616:SF2">
    <property type="entry name" value="CENTROSOME AND SPINDLE POLE-ASSOCIATED PROTEIN 1"/>
    <property type="match status" value="1"/>
</dbReference>
<feature type="compositionally biased region" description="Polar residues" evidence="1">
    <location>
        <begin position="184"/>
        <end position="193"/>
    </location>
</feature>
<evidence type="ECO:0008006" key="4">
    <source>
        <dbReference type="Google" id="ProtNLM"/>
    </source>
</evidence>
<accession>A0A8D0G1K3</accession>